<feature type="transmembrane region" description="Helical" evidence="1">
    <location>
        <begin position="137"/>
        <end position="157"/>
    </location>
</feature>
<gene>
    <name evidence="2" type="ORF">FNZ56_09995</name>
</gene>
<sequence>MNRDGALALGRAALVAAYPFLAHAASARSDGTLAALATFDIALILLLPALAHGRVRALASLACVSLALAWLARTHYALVPLLLVPVLFVALVAWGFARTLRAGRVPLVTKIATALETGGTAQLEPDVARYTHSLTRLWAIVLFALAAINFVLALLAVPRGLLATFGIATPWPVGETLWSWCANAATYGLIGGLMVAEFAWRSRRFPGRYHGPVDFAKRMAALGPGFWNGLFRDGKSR</sequence>
<proteinExistence type="predicted"/>
<accession>A0A516V6N6</accession>
<name>A0A516V6N6_9GAMM</name>
<reference evidence="2 3" key="1">
    <citation type="submission" date="2019-07" db="EMBL/GenBank/DDBJ databases">
        <title>Lysobacter weifangensis sp. nov., isolated from bensulfuron-methyl contaminated farmland soil.</title>
        <authorList>
            <person name="Zhao H."/>
        </authorList>
    </citation>
    <scope>NUCLEOTIDE SEQUENCE [LARGE SCALE GENOMIC DNA]</scope>
    <source>
        <strain evidence="2 3">CC-Bw-6</strain>
    </source>
</reference>
<feature type="transmembrane region" description="Helical" evidence="1">
    <location>
        <begin position="177"/>
        <end position="200"/>
    </location>
</feature>
<keyword evidence="1" id="KW-0812">Transmembrane</keyword>
<evidence type="ECO:0000313" key="2">
    <source>
        <dbReference type="EMBL" id="QDQ74187.1"/>
    </source>
</evidence>
<feature type="transmembrane region" description="Helical" evidence="1">
    <location>
        <begin position="34"/>
        <end position="50"/>
    </location>
</feature>
<evidence type="ECO:0000256" key="1">
    <source>
        <dbReference type="SAM" id="Phobius"/>
    </source>
</evidence>
<dbReference type="EMBL" id="CP041742">
    <property type="protein sequence ID" value="QDQ74187.1"/>
    <property type="molecule type" value="Genomic_DNA"/>
</dbReference>
<feature type="transmembrane region" description="Helical" evidence="1">
    <location>
        <begin position="55"/>
        <end position="72"/>
    </location>
</feature>
<dbReference type="AlphaFoldDB" id="A0A516V6N6"/>
<keyword evidence="1" id="KW-1133">Transmembrane helix</keyword>
<dbReference type="OrthoDB" id="6023795at2"/>
<dbReference type="RefSeq" id="WP_143879696.1">
    <property type="nucleotide sequence ID" value="NZ_BAABLZ010000001.1"/>
</dbReference>
<feature type="transmembrane region" description="Helical" evidence="1">
    <location>
        <begin position="78"/>
        <end position="97"/>
    </location>
</feature>
<organism evidence="2 3">
    <name type="scientific">Pseudoluteimonas lycopersici</name>
    <dbReference type="NCBI Taxonomy" id="1324796"/>
    <lineage>
        <taxon>Bacteria</taxon>
        <taxon>Pseudomonadati</taxon>
        <taxon>Pseudomonadota</taxon>
        <taxon>Gammaproteobacteria</taxon>
        <taxon>Lysobacterales</taxon>
        <taxon>Lysobacteraceae</taxon>
        <taxon>Pseudoluteimonas</taxon>
    </lineage>
</organism>
<evidence type="ECO:0000313" key="3">
    <source>
        <dbReference type="Proteomes" id="UP000315891"/>
    </source>
</evidence>
<keyword evidence="1" id="KW-0472">Membrane</keyword>
<dbReference type="Proteomes" id="UP000315891">
    <property type="component" value="Chromosome"/>
</dbReference>
<protein>
    <submittedName>
        <fullName evidence="2">Ketosynthase</fullName>
    </submittedName>
</protein>
<keyword evidence="3" id="KW-1185">Reference proteome</keyword>